<proteinExistence type="predicted"/>
<evidence type="ECO:0000256" key="2">
    <source>
        <dbReference type="ARBA" id="ARBA00018808"/>
    </source>
</evidence>
<evidence type="ECO:0000256" key="1">
    <source>
        <dbReference type="ARBA" id="ARBA00004613"/>
    </source>
</evidence>
<dbReference type="EMBL" id="CABDUW010001755">
    <property type="protein sequence ID" value="VTJ83753.1"/>
    <property type="molecule type" value="Genomic_DNA"/>
</dbReference>
<keyword evidence="8" id="KW-0395">Inflammatory response</keyword>
<dbReference type="GO" id="GO:0005615">
    <property type="term" value="C:extracellular space"/>
    <property type="evidence" value="ECO:0007669"/>
    <property type="project" value="TreeGrafter"/>
</dbReference>
<evidence type="ECO:0000313" key="14">
    <source>
        <dbReference type="Proteomes" id="UP000335636"/>
    </source>
</evidence>
<evidence type="ECO:0000256" key="9">
    <source>
        <dbReference type="ARBA" id="ARBA00032785"/>
    </source>
</evidence>
<evidence type="ECO:0000256" key="8">
    <source>
        <dbReference type="ARBA" id="ARBA00023198"/>
    </source>
</evidence>
<name>A0A5E4CPJ3_MARMO</name>
<reference evidence="11" key="2">
    <citation type="submission" date="2020-08" db="EMBL/GenBank/DDBJ databases">
        <authorList>
            <person name="Shumante A."/>
            <person name="Zimin A.V."/>
            <person name="Puiu D."/>
            <person name="Salzberg S.L."/>
        </authorList>
    </citation>
    <scope>NUCLEOTIDE SEQUENCE</scope>
    <source>
        <strain evidence="11">WC2-LM</strain>
        <tissue evidence="11">Liver</tissue>
    </source>
</reference>
<feature type="chain" id="PRO_5033479389" description="Retinoic acid receptor responder protein 2" evidence="10">
    <location>
        <begin position="21"/>
        <end position="163"/>
    </location>
</feature>
<dbReference type="GO" id="GO:0006935">
    <property type="term" value="P:chemotaxis"/>
    <property type="evidence" value="ECO:0007669"/>
    <property type="project" value="UniProtKB-KW"/>
</dbReference>
<dbReference type="InterPro" id="IPR029562">
    <property type="entry name" value="Chemerin"/>
</dbReference>
<dbReference type="PANTHER" id="PTHR15106:SF2">
    <property type="entry name" value="RETINOIC ACID RECEPTOR RESPONDER PROTEIN 2"/>
    <property type="match status" value="1"/>
</dbReference>
<dbReference type="AlphaFoldDB" id="A0A5E4CPJ3"/>
<evidence type="ECO:0000256" key="7">
    <source>
        <dbReference type="ARBA" id="ARBA00023157"/>
    </source>
</evidence>
<evidence type="ECO:0000256" key="10">
    <source>
        <dbReference type="SAM" id="SignalP"/>
    </source>
</evidence>
<sequence length="163" mass="18650">MWQLLIPLALWLDSVGLGRAELTGVQRRALQVALEEFHKHPSVQWAFQETGVDSAVDTPFPAGTFVRLEFKLQQTNCRKKDWKKPECKVKPSGRKRKCLACIKLNSEDKVLGRMVHCPIHAPGRQEPQEHQETQCSRVERAGEDRHSYYFPGQFAFIKALPPS</sequence>
<reference evidence="12 14" key="1">
    <citation type="submission" date="2019-04" db="EMBL/GenBank/DDBJ databases">
        <authorList>
            <person name="Alioto T."/>
            <person name="Alioto T."/>
        </authorList>
    </citation>
    <scope>NUCLEOTIDE SEQUENCE [LARGE SCALE GENOMIC DNA]</scope>
</reference>
<dbReference type="EMBL" id="WJEC01000510">
    <property type="protein sequence ID" value="KAF7482831.1"/>
    <property type="molecule type" value="Genomic_DNA"/>
</dbReference>
<dbReference type="EMBL" id="CABDUW010001755">
    <property type="protein sequence ID" value="VTJ83755.1"/>
    <property type="molecule type" value="Genomic_DNA"/>
</dbReference>
<dbReference type="GO" id="GO:0006954">
    <property type="term" value="P:inflammatory response"/>
    <property type="evidence" value="ECO:0007669"/>
    <property type="project" value="UniProtKB-KW"/>
</dbReference>
<dbReference type="Proteomes" id="UP000335636">
    <property type="component" value="Unassembled WGS sequence"/>
</dbReference>
<dbReference type="GO" id="GO:0045087">
    <property type="term" value="P:innate immune response"/>
    <property type="evidence" value="ECO:0007669"/>
    <property type="project" value="TreeGrafter"/>
</dbReference>
<dbReference type="GO" id="GO:0030154">
    <property type="term" value="P:cell differentiation"/>
    <property type="evidence" value="ECO:0007669"/>
    <property type="project" value="UniProtKB-KW"/>
</dbReference>
<evidence type="ECO:0000256" key="3">
    <source>
        <dbReference type="ARBA" id="ARBA00022500"/>
    </source>
</evidence>
<evidence type="ECO:0000313" key="12">
    <source>
        <dbReference type="EMBL" id="VTJ83753.1"/>
    </source>
</evidence>
<dbReference type="GO" id="GO:0005102">
    <property type="term" value="F:signaling receptor binding"/>
    <property type="evidence" value="ECO:0007669"/>
    <property type="project" value="InterPro"/>
</dbReference>
<keyword evidence="5 10" id="KW-0732">Signal</keyword>
<keyword evidence="11" id="KW-0675">Receptor</keyword>
<gene>
    <name evidence="11" type="ORF">GHT09_005849</name>
    <name evidence="12" type="ORF">MONAX_5E012137</name>
    <name evidence="13" type="ORF">MONAX_5E021521</name>
</gene>
<dbReference type="GO" id="GO:0050921">
    <property type="term" value="P:positive regulation of chemotaxis"/>
    <property type="evidence" value="ECO:0007669"/>
    <property type="project" value="TreeGrafter"/>
</dbReference>
<keyword evidence="6" id="KW-0221">Differentiation</keyword>
<comment type="subcellular location">
    <subcellularLocation>
        <location evidence="1">Secreted</location>
    </subcellularLocation>
</comment>
<protein>
    <recommendedName>
        <fullName evidence="2">Retinoic acid receptor responder protein 2</fullName>
    </recommendedName>
    <alternativeName>
        <fullName evidence="9">Chemerin</fullName>
    </alternativeName>
</protein>
<dbReference type="Proteomes" id="UP000662637">
    <property type="component" value="Unassembled WGS sequence"/>
</dbReference>
<evidence type="ECO:0000313" key="13">
    <source>
        <dbReference type="EMBL" id="VTJ83755.1"/>
    </source>
</evidence>
<evidence type="ECO:0000256" key="5">
    <source>
        <dbReference type="ARBA" id="ARBA00022729"/>
    </source>
</evidence>
<accession>A0A5E4CPJ3</accession>
<keyword evidence="7" id="KW-1015">Disulfide bond</keyword>
<dbReference type="GO" id="GO:0031012">
    <property type="term" value="C:extracellular matrix"/>
    <property type="evidence" value="ECO:0007669"/>
    <property type="project" value="TreeGrafter"/>
</dbReference>
<dbReference type="InterPro" id="IPR046350">
    <property type="entry name" value="Cystatin_sf"/>
</dbReference>
<dbReference type="PANTHER" id="PTHR15106">
    <property type="entry name" value="RETINOIC ACID RECEPTOR RESPONDER PROTEIN 2"/>
    <property type="match status" value="1"/>
</dbReference>
<dbReference type="FunFam" id="3.10.450.10:FF:000014">
    <property type="entry name" value="Retinoic acid receptor responder 2"/>
    <property type="match status" value="1"/>
</dbReference>
<evidence type="ECO:0000256" key="6">
    <source>
        <dbReference type="ARBA" id="ARBA00022782"/>
    </source>
</evidence>
<keyword evidence="14" id="KW-1185">Reference proteome</keyword>
<dbReference type="Gene3D" id="3.10.450.10">
    <property type="match status" value="1"/>
</dbReference>
<organism evidence="12 14">
    <name type="scientific">Marmota monax</name>
    <name type="common">Woodchuck</name>
    <dbReference type="NCBI Taxonomy" id="9995"/>
    <lineage>
        <taxon>Eukaryota</taxon>
        <taxon>Metazoa</taxon>
        <taxon>Chordata</taxon>
        <taxon>Craniata</taxon>
        <taxon>Vertebrata</taxon>
        <taxon>Euteleostomi</taxon>
        <taxon>Mammalia</taxon>
        <taxon>Eutheria</taxon>
        <taxon>Euarchontoglires</taxon>
        <taxon>Glires</taxon>
        <taxon>Rodentia</taxon>
        <taxon>Sciuromorpha</taxon>
        <taxon>Sciuridae</taxon>
        <taxon>Xerinae</taxon>
        <taxon>Marmotini</taxon>
        <taxon>Marmota</taxon>
    </lineage>
</organism>
<evidence type="ECO:0000313" key="11">
    <source>
        <dbReference type="EMBL" id="KAF7482831.1"/>
    </source>
</evidence>
<feature type="signal peptide" evidence="10">
    <location>
        <begin position="1"/>
        <end position="20"/>
    </location>
</feature>
<dbReference type="GO" id="GO:0050994">
    <property type="term" value="P:regulation of lipid catabolic process"/>
    <property type="evidence" value="ECO:0007669"/>
    <property type="project" value="InterPro"/>
</dbReference>
<evidence type="ECO:0000256" key="4">
    <source>
        <dbReference type="ARBA" id="ARBA00022525"/>
    </source>
</evidence>
<keyword evidence="4" id="KW-0964">Secreted</keyword>
<keyword evidence="3" id="KW-0145">Chemotaxis</keyword>
<dbReference type="SUPFAM" id="SSF54403">
    <property type="entry name" value="Cystatin/monellin"/>
    <property type="match status" value="1"/>
</dbReference>